<feature type="transmembrane region" description="Helical" evidence="9">
    <location>
        <begin position="347"/>
        <end position="370"/>
    </location>
</feature>
<comment type="subcellular location">
    <subcellularLocation>
        <location evidence="1">Cell membrane</location>
        <topology evidence="1">Multi-pass membrane protein</topology>
    </subcellularLocation>
</comment>
<evidence type="ECO:0000256" key="8">
    <source>
        <dbReference type="SAM" id="MobiDB-lite"/>
    </source>
</evidence>
<evidence type="ECO:0000256" key="1">
    <source>
        <dbReference type="ARBA" id="ARBA00004651"/>
    </source>
</evidence>
<feature type="transmembrane region" description="Helical" evidence="9">
    <location>
        <begin position="826"/>
        <end position="848"/>
    </location>
</feature>
<dbReference type="Proteomes" id="UP000278627">
    <property type="component" value="Unassembled WGS sequence"/>
</dbReference>
<dbReference type="InterPro" id="IPR000731">
    <property type="entry name" value="SSD"/>
</dbReference>
<name>A0A0N4T0I7_BRUPA</name>
<feature type="transmembrane region" description="Helical" evidence="9">
    <location>
        <begin position="725"/>
        <end position="751"/>
    </location>
</feature>
<evidence type="ECO:0000256" key="3">
    <source>
        <dbReference type="ARBA" id="ARBA00022475"/>
    </source>
</evidence>
<keyword evidence="6 9" id="KW-0472">Membrane</keyword>
<evidence type="ECO:0000256" key="4">
    <source>
        <dbReference type="ARBA" id="ARBA00022692"/>
    </source>
</evidence>
<accession>A0A0N4T0I7</accession>
<evidence type="ECO:0000256" key="2">
    <source>
        <dbReference type="ARBA" id="ARBA00005585"/>
    </source>
</evidence>
<feature type="transmembrane region" description="Helical" evidence="9">
    <location>
        <begin position="860"/>
        <end position="883"/>
    </location>
</feature>
<evidence type="ECO:0000313" key="13">
    <source>
        <dbReference type="WBParaSite" id="BPAG_0000163401-mRNA-1"/>
    </source>
</evidence>
<feature type="transmembrane region" description="Helical" evidence="9">
    <location>
        <begin position="318"/>
        <end position="340"/>
    </location>
</feature>
<keyword evidence="12" id="KW-1185">Reference proteome</keyword>
<organism evidence="13">
    <name type="scientific">Brugia pahangi</name>
    <name type="common">Filarial nematode worm</name>
    <dbReference type="NCBI Taxonomy" id="6280"/>
    <lineage>
        <taxon>Eukaryota</taxon>
        <taxon>Metazoa</taxon>
        <taxon>Ecdysozoa</taxon>
        <taxon>Nematoda</taxon>
        <taxon>Chromadorea</taxon>
        <taxon>Rhabditida</taxon>
        <taxon>Spirurina</taxon>
        <taxon>Spiruromorpha</taxon>
        <taxon>Filarioidea</taxon>
        <taxon>Onchocercidae</taxon>
        <taxon>Brugia</taxon>
    </lineage>
</organism>
<dbReference type="PROSITE" id="PS50156">
    <property type="entry name" value="SSD"/>
    <property type="match status" value="1"/>
</dbReference>
<dbReference type="Gene3D" id="1.20.1640.10">
    <property type="entry name" value="Multidrug efflux transporter AcrB transmembrane domain"/>
    <property type="match status" value="2"/>
</dbReference>
<dbReference type="GO" id="GO:0005886">
    <property type="term" value="C:plasma membrane"/>
    <property type="evidence" value="ECO:0007669"/>
    <property type="project" value="UniProtKB-SubCell"/>
</dbReference>
<evidence type="ECO:0000256" key="9">
    <source>
        <dbReference type="SAM" id="Phobius"/>
    </source>
</evidence>
<keyword evidence="3" id="KW-1003">Cell membrane</keyword>
<feature type="transmembrane region" description="Helical" evidence="9">
    <location>
        <begin position="284"/>
        <end position="303"/>
    </location>
</feature>
<dbReference type="WBParaSite" id="BPAG_0000163401-mRNA-1">
    <property type="protein sequence ID" value="BPAG_0000163401-mRNA-1"/>
    <property type="gene ID" value="BPAG_0000163401"/>
</dbReference>
<dbReference type="InterPro" id="IPR051697">
    <property type="entry name" value="Patched_domain-protein"/>
</dbReference>
<proteinExistence type="inferred from homology"/>
<evidence type="ECO:0000256" key="6">
    <source>
        <dbReference type="ARBA" id="ARBA00023136"/>
    </source>
</evidence>
<feature type="transmembrane region" description="Helical" evidence="9">
    <location>
        <begin position="524"/>
        <end position="545"/>
    </location>
</feature>
<evidence type="ECO:0000313" key="12">
    <source>
        <dbReference type="Proteomes" id="UP000278627"/>
    </source>
</evidence>
<dbReference type="GO" id="GO:0006897">
    <property type="term" value="P:endocytosis"/>
    <property type="evidence" value="ECO:0007669"/>
    <property type="project" value="TreeGrafter"/>
</dbReference>
<reference evidence="11 12" key="2">
    <citation type="submission" date="2018-11" db="EMBL/GenBank/DDBJ databases">
        <authorList>
            <consortium name="Pathogen Informatics"/>
        </authorList>
    </citation>
    <scope>NUCLEOTIDE SEQUENCE [LARGE SCALE GENOMIC DNA]</scope>
</reference>
<sequence>MSFMLAACIYQQIACMRTFDCIERPLSRLFYRYGQYVAQHPLPFIAIPVLITALCSISLLHIHPVTDPVYLFTPRNAPSKYERQIIHNLWPLYYNNYIPGRAVTQSREVQVIVVSRDGGNILERPYSEAVRRLDFFIQNRVRLYYMGKTYRYHDLCLKWRNEGCPGNKHIHIVSDLYQHGINVTYPTVRFGSASGYIGGALGGVSLFREANGTTSLAGGLAWFMIYHLKFFPRNVSYISGLWEKKLQEALDSYPFDPSITFTYLHSQTLTEELKRNANSLIPRFVIAFSILVFFSLLCSLMFIDGTLYVDWVLSKPVLSLLGVINAGMGIVTGIGITNFCGVPYSDIVGVMPFLLVAVGTDNMFLMVAAVRHTNRAFPVQKRIGESMSDAAISILITSLTDAFSFGVGAITSIPAVQIFCIYTGVAITVTFIYQISFFCALLSLATEWEAAGLHCVWLQPTVPDTFIKSTPFKYRLFWMGSRADQDPKNLERNLKDTTAKTFFKEWLAKSNLQFKFAPVLMNPVVKILVVMWFFIYIGLSMYGCLHLREGLEPINLLVEDSYAIPHYRYLEKYFWNYGAPLQIVVNNAPDLRDRSERRRVQSMVHAFANTKYSIGDDSIQFWLKEMEIYYKKELEMNIVDSEIYGMAEHFFSAKAQDVWSEDVIWEINKQGLYSIRSFRFLVGMKHISKTYYQEEATKTFREVAERYSSYNVTTFSPLWLFTDQYAIVISNTIQNILIALVVMIIIAMLLIPQPLCSVWVAFSIASIDLGVIGFMTLWDVNLDAISMITIIMSIGFSVDYSAHITYGYVISAESTPEQRVKTALGALGWPVTQGAMSTILAVVVLADIPAYMIVTFFKTVSLSIVLGLLHGLVFLPVMLSWFVGGSCVLPSIDDKACFVSHINVVTSQTESHSSIFGNSRFNSSSLLGNDKTVNESVKNQSGEQNLHNASITGQPEDIREVTETVVQPYGPYGIYLSRNIPTRRSCPRQIKPSPDCISPLAKPSRKLTEANSNPF</sequence>
<dbReference type="SUPFAM" id="SSF82866">
    <property type="entry name" value="Multidrug efflux transporter AcrB transmembrane domain"/>
    <property type="match status" value="2"/>
</dbReference>
<keyword evidence="4 9" id="KW-0812">Transmembrane</keyword>
<evidence type="ECO:0000313" key="11">
    <source>
        <dbReference type="EMBL" id="VDN82801.1"/>
    </source>
</evidence>
<feature type="transmembrane region" description="Helical" evidence="9">
    <location>
        <begin position="390"/>
        <end position="411"/>
    </location>
</feature>
<gene>
    <name evidence="11" type="ORF">BPAG_LOCUS1615</name>
</gene>
<feature type="transmembrane region" description="Helical" evidence="9">
    <location>
        <begin position="757"/>
        <end position="778"/>
    </location>
</feature>
<keyword evidence="7" id="KW-0325">Glycoprotein</keyword>
<feature type="transmembrane region" description="Helical" evidence="9">
    <location>
        <begin position="785"/>
        <end position="806"/>
    </location>
</feature>
<dbReference type="InterPro" id="IPR001036">
    <property type="entry name" value="Acrflvin-R"/>
</dbReference>
<dbReference type="PANTHER" id="PTHR10796">
    <property type="entry name" value="PATCHED-RELATED"/>
    <property type="match status" value="1"/>
</dbReference>
<dbReference type="GO" id="GO:0030659">
    <property type="term" value="C:cytoplasmic vesicle membrane"/>
    <property type="evidence" value="ECO:0007669"/>
    <property type="project" value="TreeGrafter"/>
</dbReference>
<dbReference type="GO" id="GO:0022857">
    <property type="term" value="F:transmembrane transporter activity"/>
    <property type="evidence" value="ECO:0007669"/>
    <property type="project" value="InterPro"/>
</dbReference>
<keyword evidence="5 9" id="KW-1133">Transmembrane helix</keyword>
<evidence type="ECO:0000256" key="7">
    <source>
        <dbReference type="ARBA" id="ARBA00023180"/>
    </source>
</evidence>
<dbReference type="PANTHER" id="PTHR10796:SF192">
    <property type="entry name" value="SSD DOMAIN-CONTAINING PROTEIN"/>
    <property type="match status" value="1"/>
</dbReference>
<evidence type="ECO:0000256" key="5">
    <source>
        <dbReference type="ARBA" id="ARBA00022989"/>
    </source>
</evidence>
<reference evidence="13" key="1">
    <citation type="submission" date="2017-02" db="UniProtKB">
        <authorList>
            <consortium name="WormBaseParasite"/>
        </authorList>
    </citation>
    <scope>IDENTIFICATION</scope>
</reference>
<feature type="transmembrane region" description="Helical" evidence="9">
    <location>
        <begin position="418"/>
        <end position="444"/>
    </location>
</feature>
<comment type="similarity">
    <text evidence="2">Belongs to the patched family.</text>
</comment>
<dbReference type="PRINTS" id="PR00702">
    <property type="entry name" value="ACRIFLAVINRP"/>
</dbReference>
<dbReference type="InterPro" id="IPR003392">
    <property type="entry name" value="PTHD_SSD"/>
</dbReference>
<dbReference type="AlphaFoldDB" id="A0A0N4T0I7"/>
<dbReference type="FunFam" id="1.20.1640.10:FF:000013">
    <property type="entry name" value="PaTched Related family"/>
    <property type="match status" value="1"/>
</dbReference>
<evidence type="ECO:0000259" key="10">
    <source>
        <dbReference type="PROSITE" id="PS50156"/>
    </source>
</evidence>
<dbReference type="EMBL" id="UZAD01000140">
    <property type="protein sequence ID" value="VDN82801.1"/>
    <property type="molecule type" value="Genomic_DNA"/>
</dbReference>
<feature type="domain" description="SSD" evidence="10">
    <location>
        <begin position="287"/>
        <end position="444"/>
    </location>
</feature>
<dbReference type="GO" id="GO:0018996">
    <property type="term" value="P:molting cycle, collagen and cuticulin-based cuticle"/>
    <property type="evidence" value="ECO:0007669"/>
    <property type="project" value="TreeGrafter"/>
</dbReference>
<protein>
    <submittedName>
        <fullName evidence="13">SSD domain-containing protein</fullName>
    </submittedName>
</protein>
<dbReference type="Pfam" id="PF02460">
    <property type="entry name" value="Patched"/>
    <property type="match status" value="1"/>
</dbReference>
<feature type="region of interest" description="Disordered" evidence="8">
    <location>
        <begin position="987"/>
        <end position="1015"/>
    </location>
</feature>